<gene>
    <name evidence="6" type="primary">tcf19l</name>
</gene>
<dbReference type="PANTHER" id="PTHR15464">
    <property type="entry name" value="TRANSCRIPTION FACTOR 19"/>
    <property type="match status" value="1"/>
</dbReference>
<dbReference type="CDD" id="cd22685">
    <property type="entry name" value="FHA_TCF19"/>
    <property type="match status" value="1"/>
</dbReference>
<accession>A0A8C9RSK3</accession>
<dbReference type="Gene3D" id="2.60.200.20">
    <property type="match status" value="1"/>
</dbReference>
<dbReference type="GeneID" id="108922108"/>
<dbReference type="InterPro" id="IPR008984">
    <property type="entry name" value="SMAD_FHA_dom_sf"/>
</dbReference>
<dbReference type="SUPFAM" id="SSF57903">
    <property type="entry name" value="FYVE/PHD zinc finger"/>
    <property type="match status" value="1"/>
</dbReference>
<keyword evidence="2" id="KW-0539">Nucleus</keyword>
<evidence type="ECO:0000313" key="6">
    <source>
        <dbReference type="Ensembl" id="ENSSFOP00015022140.2"/>
    </source>
</evidence>
<feature type="compositionally biased region" description="Basic and acidic residues" evidence="4">
    <location>
        <begin position="302"/>
        <end position="312"/>
    </location>
</feature>
<dbReference type="GeneTree" id="ENSGT00390000015391"/>
<feature type="region of interest" description="Disordered" evidence="4">
    <location>
        <begin position="388"/>
        <end position="436"/>
    </location>
</feature>
<proteinExistence type="predicted"/>
<evidence type="ECO:0000259" key="5">
    <source>
        <dbReference type="PROSITE" id="PS50006"/>
    </source>
</evidence>
<dbReference type="Pfam" id="PF00498">
    <property type="entry name" value="FHA"/>
    <property type="match status" value="1"/>
</dbReference>
<feature type="region of interest" description="Disordered" evidence="4">
    <location>
        <begin position="299"/>
        <end position="324"/>
    </location>
</feature>
<reference evidence="6 7" key="1">
    <citation type="submission" date="2019-04" db="EMBL/GenBank/DDBJ databases">
        <authorList>
            <consortium name="Wellcome Sanger Institute Data Sharing"/>
        </authorList>
    </citation>
    <scope>NUCLEOTIDE SEQUENCE [LARGE SCALE GENOMIC DNA]</scope>
</reference>
<dbReference type="PANTHER" id="PTHR15464:SF1">
    <property type="entry name" value="TRANSCRIPTION FACTOR 19"/>
    <property type="match status" value="1"/>
</dbReference>
<feature type="compositionally biased region" description="Low complexity" evidence="4">
    <location>
        <begin position="230"/>
        <end position="243"/>
    </location>
</feature>
<comment type="function">
    <text evidence="3">Potential transcription factor that may play a role in the regulation of genes involved in cell cycle G1/S transition. May bind to regulatory elements of genes, including the promoter of the transcription factor FOXO1.</text>
</comment>
<sequence>MLSKVQPCFQLLRIGSSSLSTAADPAQDLYTFRPALPRSVFRLGRKPELCDVTLESTVISRVHAELLAEREDGGDEEGWRVHIKDRSTYGTWVNELRLQAGVQWELSDGDTLTFGGQSDSGSPEFYFLFQKVMLPPSEFDAITVPKASSFTSDIQDRIRTSLDAKPQPKLGLSSMSIKRATVILNSIGSISKMNGSCWTFKRTDDDLHPQSGSLTPPFLVSPSTPPSVPPATVSTSKSVPPSSKSRRKSAHTVLLEDDSSDEMTDVGGTGDGRRKNGSKRRRLCKSECEVFHPPAYQEEQCSSERLEFRSESRNPNGYSLSPHSRGKLTQLFAVSGQRQGLSLSLRMDPNDGISAYGLRKEAFASSPSSRGRRRALSSPAYSSLVVRGQSSNLVSQPSRLSDGDREFPGVHVSSGKRRGRPRKHPIIPQPPLGSPFHSLSGAVEGERARVEEPCASTSCRLPQQDTVQWIQCDDCDAWYHIDCVQLDTGAFALDTSADFHCGCR</sequence>
<feature type="compositionally biased region" description="Basic residues" evidence="4">
    <location>
        <begin position="414"/>
        <end position="425"/>
    </location>
</feature>
<dbReference type="InterPro" id="IPR013083">
    <property type="entry name" value="Znf_RING/FYVE/PHD"/>
</dbReference>
<dbReference type="Ensembl" id="ENSSFOT00015022386.2">
    <property type="protein sequence ID" value="ENSSFOP00015022140.2"/>
    <property type="gene ID" value="ENSSFOG00015014249.2"/>
</dbReference>
<reference evidence="6" key="2">
    <citation type="submission" date="2025-08" db="UniProtKB">
        <authorList>
            <consortium name="Ensembl"/>
        </authorList>
    </citation>
    <scope>IDENTIFICATION</scope>
</reference>
<reference evidence="6" key="3">
    <citation type="submission" date="2025-09" db="UniProtKB">
        <authorList>
            <consortium name="Ensembl"/>
        </authorList>
    </citation>
    <scope>IDENTIFICATION</scope>
</reference>
<dbReference type="SMART" id="SM00240">
    <property type="entry name" value="FHA"/>
    <property type="match status" value="1"/>
</dbReference>
<dbReference type="GO" id="GO:0010468">
    <property type="term" value="P:regulation of gene expression"/>
    <property type="evidence" value="ECO:0007669"/>
    <property type="project" value="InterPro"/>
</dbReference>
<dbReference type="PROSITE" id="PS50006">
    <property type="entry name" value="FHA_DOMAIN"/>
    <property type="match status" value="1"/>
</dbReference>
<dbReference type="SUPFAM" id="SSF49879">
    <property type="entry name" value="SMAD/FHA domain"/>
    <property type="match status" value="1"/>
</dbReference>
<feature type="region of interest" description="Disordered" evidence="4">
    <location>
        <begin position="209"/>
        <end position="283"/>
    </location>
</feature>
<evidence type="ECO:0000256" key="4">
    <source>
        <dbReference type="SAM" id="MobiDB-lite"/>
    </source>
</evidence>
<name>A0A8C9RSK3_SCLFO</name>
<keyword evidence="7" id="KW-1185">Reference proteome</keyword>
<evidence type="ECO:0000256" key="3">
    <source>
        <dbReference type="ARBA" id="ARBA00093325"/>
    </source>
</evidence>
<feature type="compositionally biased region" description="Polar residues" evidence="4">
    <location>
        <begin position="388"/>
        <end position="399"/>
    </location>
</feature>
<dbReference type="CDD" id="cd15609">
    <property type="entry name" value="PHD_TCF19"/>
    <property type="match status" value="1"/>
</dbReference>
<evidence type="ECO:0000313" key="7">
    <source>
        <dbReference type="Proteomes" id="UP000694397"/>
    </source>
</evidence>
<evidence type="ECO:0000256" key="1">
    <source>
        <dbReference type="ARBA" id="ARBA00004123"/>
    </source>
</evidence>
<comment type="subcellular location">
    <subcellularLocation>
        <location evidence="1">Nucleus</location>
    </subcellularLocation>
</comment>
<dbReference type="OrthoDB" id="436852at2759"/>
<feature type="domain" description="FHA" evidence="5">
    <location>
        <begin position="41"/>
        <end position="98"/>
    </location>
</feature>
<dbReference type="GO" id="GO:0005634">
    <property type="term" value="C:nucleus"/>
    <property type="evidence" value="ECO:0007669"/>
    <property type="project" value="UniProtKB-SubCell"/>
</dbReference>
<dbReference type="InterPro" id="IPR011011">
    <property type="entry name" value="Znf_FYVE_PHD"/>
</dbReference>
<dbReference type="InterPro" id="IPR000253">
    <property type="entry name" value="FHA_dom"/>
</dbReference>
<feature type="compositionally biased region" description="Acidic residues" evidence="4">
    <location>
        <begin position="255"/>
        <end position="264"/>
    </location>
</feature>
<organism evidence="6 7">
    <name type="scientific">Scleropages formosus</name>
    <name type="common">Asian bonytongue</name>
    <name type="synonym">Osteoglossum formosum</name>
    <dbReference type="NCBI Taxonomy" id="113540"/>
    <lineage>
        <taxon>Eukaryota</taxon>
        <taxon>Metazoa</taxon>
        <taxon>Chordata</taxon>
        <taxon>Craniata</taxon>
        <taxon>Vertebrata</taxon>
        <taxon>Euteleostomi</taxon>
        <taxon>Actinopterygii</taxon>
        <taxon>Neopterygii</taxon>
        <taxon>Teleostei</taxon>
        <taxon>Osteoglossocephala</taxon>
        <taxon>Osteoglossomorpha</taxon>
        <taxon>Osteoglossiformes</taxon>
        <taxon>Osteoglossidae</taxon>
        <taxon>Scleropages</taxon>
    </lineage>
</organism>
<dbReference type="InterPro" id="IPR039095">
    <property type="entry name" value="TCF19_PHD"/>
</dbReference>
<dbReference type="RefSeq" id="XP_018587528.2">
    <property type="nucleotide sequence ID" value="XM_018732012.2"/>
</dbReference>
<dbReference type="AlphaFoldDB" id="A0A8C9RSK3"/>
<dbReference type="Gene3D" id="3.30.40.10">
    <property type="entry name" value="Zinc/RING finger domain, C3HC4 (zinc finger)"/>
    <property type="match status" value="1"/>
</dbReference>
<protein>
    <submittedName>
        <fullName evidence="6">Transcription factor 19 (SC1), like</fullName>
    </submittedName>
</protein>
<evidence type="ECO:0000256" key="2">
    <source>
        <dbReference type="ARBA" id="ARBA00023242"/>
    </source>
</evidence>
<dbReference type="Proteomes" id="UP000694397">
    <property type="component" value="Chromosome 18"/>
</dbReference>
<feature type="compositionally biased region" description="Low complexity" evidence="4">
    <location>
        <begin position="213"/>
        <end position="222"/>
    </location>
</feature>
<dbReference type="InterPro" id="IPR042803">
    <property type="entry name" value="TCF19"/>
</dbReference>